<accession>A0AAW7T5E4</accession>
<comment type="caution">
    <text evidence="2">The sequence shown here is derived from an EMBL/GenBank/DDBJ whole genome shotgun (WGS) entry which is preliminary data.</text>
</comment>
<evidence type="ECO:0000313" key="3">
    <source>
        <dbReference type="Proteomes" id="UP001171620"/>
    </source>
</evidence>
<proteinExistence type="predicted"/>
<gene>
    <name evidence="2" type="ORF">QZM33_26710</name>
</gene>
<dbReference type="Proteomes" id="UP001171620">
    <property type="component" value="Unassembled WGS sequence"/>
</dbReference>
<evidence type="ECO:0000259" key="1">
    <source>
        <dbReference type="Pfam" id="PF19975"/>
    </source>
</evidence>
<sequence>MTRRSIVLLGGPDSGKTNYIGRLWPSFKKRKGVLRAERLPDDITYVDGAVEHLMQGSFAPRSDRNLEVGRADFSISVRGANGEGNLTELMVPDISGELWTRAVATFEISQEWLDVLNEAQGAVVFVRAHSDQIVQPLDWVTARNILRLDSEDDKSVDTAASEGGNELLATVETDALPAKVEQPLADGEAEEAIEPPSEPDLPTQVLLCELLRYLNLYLADRVDGGRPQVAVVVAAWDLLDPKIRAGGPMEYIRQEFPLFAGRLADTDRLNVKLFGLSVVGGDLADDEEFRNRFLERDISEQGWVVVEDGEGLKTDEDVMLPIAWAMGN</sequence>
<dbReference type="EMBL" id="JAUJRV010000031">
    <property type="protein sequence ID" value="MDN7798537.1"/>
    <property type="molecule type" value="Genomic_DNA"/>
</dbReference>
<protein>
    <recommendedName>
        <fullName evidence="1">Double-GTPase 1 domain-containing protein</fullName>
    </recommendedName>
</protein>
<dbReference type="RefSeq" id="WP_198108644.1">
    <property type="nucleotide sequence ID" value="NZ_JAEDWX010000012.1"/>
</dbReference>
<dbReference type="InterPro" id="IPR045530">
    <property type="entry name" value="DO-GTPase1"/>
</dbReference>
<evidence type="ECO:0000313" key="2">
    <source>
        <dbReference type="EMBL" id="MDN7798537.1"/>
    </source>
</evidence>
<organism evidence="2 3">
    <name type="scientific">Burkholderia vietnamiensis</name>
    <dbReference type="NCBI Taxonomy" id="60552"/>
    <lineage>
        <taxon>Bacteria</taxon>
        <taxon>Pseudomonadati</taxon>
        <taxon>Pseudomonadota</taxon>
        <taxon>Betaproteobacteria</taxon>
        <taxon>Burkholderiales</taxon>
        <taxon>Burkholderiaceae</taxon>
        <taxon>Burkholderia</taxon>
        <taxon>Burkholderia cepacia complex</taxon>
    </lineage>
</organism>
<dbReference type="Pfam" id="PF19975">
    <property type="entry name" value="DO-GTPase1"/>
    <property type="match status" value="1"/>
</dbReference>
<dbReference type="AlphaFoldDB" id="A0AAW7T5E4"/>
<name>A0AAW7T5E4_BURVI</name>
<reference evidence="2" key="1">
    <citation type="submission" date="2023-07" db="EMBL/GenBank/DDBJ databases">
        <title>A collection of bacterial strains from the Burkholderia cepacia Research Laboratory and Repository.</title>
        <authorList>
            <person name="Lipuma J."/>
            <person name="Spilker T."/>
            <person name="Caverly L."/>
        </authorList>
    </citation>
    <scope>NUCLEOTIDE SEQUENCE</scope>
    <source>
        <strain evidence="2">AU44268</strain>
    </source>
</reference>
<feature type="domain" description="Double-GTPase 1" evidence="1">
    <location>
        <begin position="7"/>
        <end position="325"/>
    </location>
</feature>